<protein>
    <recommendedName>
        <fullName evidence="9">2-keto-3-deoxygluconate permease</fullName>
        <shortName evidence="9">KDG permease</shortName>
    </recommendedName>
</protein>
<keyword evidence="2 9" id="KW-0813">Transport</keyword>
<dbReference type="NCBIfam" id="TIGR00793">
    <property type="entry name" value="kdgT"/>
    <property type="match status" value="1"/>
</dbReference>
<name>A0A4R8LLM3_9BURK</name>
<comment type="subcellular location">
    <subcellularLocation>
        <location evidence="9">Cell membrane</location>
        <topology evidence="9">Multi-pass membrane protein</topology>
    </subcellularLocation>
</comment>
<evidence type="ECO:0000256" key="8">
    <source>
        <dbReference type="ARBA" id="ARBA00023136"/>
    </source>
</evidence>
<accession>A0A4R8LLM3</accession>
<feature type="transmembrane region" description="Helical" evidence="9">
    <location>
        <begin position="101"/>
        <end position="118"/>
    </location>
</feature>
<dbReference type="GO" id="GO:0005886">
    <property type="term" value="C:plasma membrane"/>
    <property type="evidence" value="ECO:0007669"/>
    <property type="project" value="UniProtKB-SubCell"/>
</dbReference>
<comment type="similarity">
    <text evidence="1 9">Belongs to the KdgT transporter family.</text>
</comment>
<comment type="function">
    <text evidence="9">Catalyzes the proton-dependent uptake of 2-keto-3-deoxygluconate (KDG) into the cell.</text>
</comment>
<feature type="transmembrane region" description="Helical" evidence="9">
    <location>
        <begin position="223"/>
        <end position="248"/>
    </location>
</feature>
<dbReference type="Proteomes" id="UP000295509">
    <property type="component" value="Unassembled WGS sequence"/>
</dbReference>
<evidence type="ECO:0000256" key="3">
    <source>
        <dbReference type="ARBA" id="ARBA00022475"/>
    </source>
</evidence>
<proteinExistence type="inferred from homology"/>
<evidence type="ECO:0000256" key="7">
    <source>
        <dbReference type="ARBA" id="ARBA00022989"/>
    </source>
</evidence>
<dbReference type="AlphaFoldDB" id="A0A4R8LLM3"/>
<evidence type="ECO:0000256" key="9">
    <source>
        <dbReference type="HAMAP-Rule" id="MF_00070"/>
    </source>
</evidence>
<evidence type="ECO:0000313" key="11">
    <source>
        <dbReference type="Proteomes" id="UP000295509"/>
    </source>
</evidence>
<gene>
    <name evidence="9" type="primary">kdgT</name>
    <name evidence="10" type="ORF">BX592_114109</name>
</gene>
<feature type="transmembrane region" description="Helical" evidence="9">
    <location>
        <begin position="76"/>
        <end position="95"/>
    </location>
</feature>
<dbReference type="InterPro" id="IPR018395">
    <property type="entry name" value="2keto-3dGluconate_permease_sub"/>
</dbReference>
<keyword evidence="5 9" id="KW-0812">Transmembrane</keyword>
<keyword evidence="4 9" id="KW-0762">Sugar transport</keyword>
<dbReference type="GO" id="GO:0015649">
    <property type="term" value="F:2-keto-3-deoxygluconate:proton symporter activity"/>
    <property type="evidence" value="ECO:0007669"/>
    <property type="project" value="UniProtKB-UniRule"/>
</dbReference>
<keyword evidence="7 9" id="KW-1133">Transmembrane helix</keyword>
<keyword evidence="6 9" id="KW-0769">Symport</keyword>
<evidence type="ECO:0000256" key="5">
    <source>
        <dbReference type="ARBA" id="ARBA00022692"/>
    </source>
</evidence>
<keyword evidence="3 9" id="KW-1003">Cell membrane</keyword>
<keyword evidence="8 9" id="KW-0472">Membrane</keyword>
<feature type="transmembrane region" description="Helical" evidence="9">
    <location>
        <begin position="41"/>
        <end position="64"/>
    </location>
</feature>
<feature type="transmembrane region" description="Helical" evidence="9">
    <location>
        <begin position="282"/>
        <end position="310"/>
    </location>
</feature>
<feature type="transmembrane region" description="Helical" evidence="9">
    <location>
        <begin position="139"/>
        <end position="164"/>
    </location>
</feature>
<evidence type="ECO:0000256" key="6">
    <source>
        <dbReference type="ARBA" id="ARBA00022847"/>
    </source>
</evidence>
<dbReference type="HAMAP" id="MF_00070">
    <property type="entry name" value="KdgT"/>
    <property type="match status" value="1"/>
</dbReference>
<dbReference type="InterPro" id="IPR004684">
    <property type="entry name" value="2keto-3dGluconate_permease"/>
</dbReference>
<dbReference type="Pfam" id="PF03812">
    <property type="entry name" value="KdgT"/>
    <property type="match status" value="1"/>
</dbReference>
<dbReference type="OrthoDB" id="3185611at2"/>
<evidence type="ECO:0000256" key="1">
    <source>
        <dbReference type="ARBA" id="ARBA00006430"/>
    </source>
</evidence>
<comment type="catalytic activity">
    <reaction evidence="9">
        <text>2-dehydro-3-deoxy-D-gluconate(in) + H(+)(in) = 2-dehydro-3-deoxy-D-gluconate(out) + H(+)(out)</text>
        <dbReference type="Rhea" id="RHEA:29943"/>
        <dbReference type="ChEBI" id="CHEBI:15378"/>
        <dbReference type="ChEBI" id="CHEBI:57990"/>
    </reaction>
</comment>
<feature type="transmembrane region" description="Helical" evidence="9">
    <location>
        <begin position="12"/>
        <end position="29"/>
    </location>
</feature>
<dbReference type="RefSeq" id="WP_134193477.1">
    <property type="nucleotide sequence ID" value="NZ_JBHLUW010000001.1"/>
</dbReference>
<reference evidence="10 11" key="1">
    <citation type="submission" date="2019-03" db="EMBL/GenBank/DDBJ databases">
        <title>Genomic Encyclopedia of Type Strains, Phase III (KMG-III): the genomes of soil and plant-associated and newly described type strains.</title>
        <authorList>
            <person name="Whitman W."/>
        </authorList>
    </citation>
    <scope>NUCLEOTIDE SEQUENCE [LARGE SCALE GENOMIC DNA]</scope>
    <source>
        <strain evidence="10 11">LMG 29544</strain>
    </source>
</reference>
<feature type="transmembrane region" description="Helical" evidence="9">
    <location>
        <begin position="194"/>
        <end position="211"/>
    </location>
</feature>
<dbReference type="EMBL" id="SORE01000014">
    <property type="protein sequence ID" value="TDY45442.1"/>
    <property type="molecule type" value="Genomic_DNA"/>
</dbReference>
<keyword evidence="11" id="KW-1185">Reference proteome</keyword>
<comment type="caution">
    <text evidence="10">The sequence shown here is derived from an EMBL/GenBank/DDBJ whole genome shotgun (WGS) entry which is preliminary data.</text>
</comment>
<dbReference type="PROSITE" id="PS51257">
    <property type="entry name" value="PROKAR_LIPOPROTEIN"/>
    <property type="match status" value="1"/>
</dbReference>
<evidence type="ECO:0000256" key="2">
    <source>
        <dbReference type="ARBA" id="ARBA00022448"/>
    </source>
</evidence>
<evidence type="ECO:0000256" key="4">
    <source>
        <dbReference type="ARBA" id="ARBA00022597"/>
    </source>
</evidence>
<evidence type="ECO:0000313" key="10">
    <source>
        <dbReference type="EMBL" id="TDY45442.1"/>
    </source>
</evidence>
<sequence length="361" mass="37459">MKIKQAIDRIPGGLMLVPLLLGACVHTFAPHAGKSLGSFSNALITGTLPILAVWFFCMGASISLKATPIVLRKSGVLVVTKVVTAALAGVIASHFLPPGGITSGFFTGLSALTVICVMNETNGGLYMALMQQYGTKEEAGAFCLMSLESGPFMTMVTLGIAGLASFPYETLFGALLPFLIGFLLGNLDPELRRFFGSAVPVMVPFFAFALGNNLDFAVILNTGLLGILVGICVMIVTGTTLVLADIFLAKGNGTAGIGASSTAGAAVAVPQIIAGIEPRYAAVAPAATALVATSVVVTALLTPIVTSLWARRWGVLSAKYRDAALASLDALAQPHGLDTSLERRPLEVSDPAQAIWRPRRG</sequence>
<organism evidence="10 11">
    <name type="scientific">Paraburkholderia rhizosphaerae</name>
    <dbReference type="NCBI Taxonomy" id="480658"/>
    <lineage>
        <taxon>Bacteria</taxon>
        <taxon>Pseudomonadati</taxon>
        <taxon>Pseudomonadota</taxon>
        <taxon>Betaproteobacteria</taxon>
        <taxon>Burkholderiales</taxon>
        <taxon>Burkholderiaceae</taxon>
        <taxon>Paraburkholderia</taxon>
    </lineage>
</organism>
<feature type="transmembrane region" description="Helical" evidence="9">
    <location>
        <begin position="170"/>
        <end position="187"/>
    </location>
</feature>
<feature type="transmembrane region" description="Helical" evidence="9">
    <location>
        <begin position="255"/>
        <end position="276"/>
    </location>
</feature>